<dbReference type="InterPro" id="IPR008972">
    <property type="entry name" value="Cupredoxin"/>
</dbReference>
<feature type="non-terminal residue" evidence="1">
    <location>
        <position position="1"/>
    </location>
</feature>
<gene>
    <name evidence="1" type="ORF">M9458_021898</name>
</gene>
<evidence type="ECO:0000313" key="2">
    <source>
        <dbReference type="Proteomes" id="UP001529510"/>
    </source>
</evidence>
<dbReference type="EMBL" id="JAMKFB020000010">
    <property type="protein sequence ID" value="KAL0182523.1"/>
    <property type="molecule type" value="Genomic_DNA"/>
</dbReference>
<keyword evidence="2" id="KW-1185">Reference proteome</keyword>
<comment type="caution">
    <text evidence="1">The sequence shown here is derived from an EMBL/GenBank/DDBJ whole genome shotgun (WGS) entry which is preliminary data.</text>
</comment>
<evidence type="ECO:0008006" key="3">
    <source>
        <dbReference type="Google" id="ProtNLM"/>
    </source>
</evidence>
<dbReference type="AlphaFoldDB" id="A0ABD0QA21"/>
<proteinExistence type="predicted"/>
<protein>
    <recommendedName>
        <fullName evidence="3">MHC class I antigen</fullName>
    </recommendedName>
</protein>
<name>A0ABD0QA21_CIRMR</name>
<sequence>SDHYVGGMRQLYRVMGSEDEDSVLESQIVEYFICAEEVEWDYSPDRTWELQNFNTTEDN</sequence>
<evidence type="ECO:0000313" key="1">
    <source>
        <dbReference type="EMBL" id="KAL0182523.1"/>
    </source>
</evidence>
<feature type="non-terminal residue" evidence="1">
    <location>
        <position position="59"/>
    </location>
</feature>
<accession>A0ABD0QA21</accession>
<reference evidence="1 2" key="1">
    <citation type="submission" date="2024-05" db="EMBL/GenBank/DDBJ databases">
        <title>Genome sequencing and assembly of Indian major carp, Cirrhinus mrigala (Hamilton, 1822).</title>
        <authorList>
            <person name="Mohindra V."/>
            <person name="Chowdhury L.M."/>
            <person name="Lal K."/>
            <person name="Jena J.K."/>
        </authorList>
    </citation>
    <scope>NUCLEOTIDE SEQUENCE [LARGE SCALE GENOMIC DNA]</scope>
    <source>
        <strain evidence="1">CM1030</strain>
        <tissue evidence="1">Blood</tissue>
    </source>
</reference>
<dbReference type="Gene3D" id="2.60.40.420">
    <property type="entry name" value="Cupredoxins - blue copper proteins"/>
    <property type="match status" value="1"/>
</dbReference>
<dbReference type="Proteomes" id="UP001529510">
    <property type="component" value="Unassembled WGS sequence"/>
</dbReference>
<organism evidence="1 2">
    <name type="scientific">Cirrhinus mrigala</name>
    <name type="common">Mrigala</name>
    <dbReference type="NCBI Taxonomy" id="683832"/>
    <lineage>
        <taxon>Eukaryota</taxon>
        <taxon>Metazoa</taxon>
        <taxon>Chordata</taxon>
        <taxon>Craniata</taxon>
        <taxon>Vertebrata</taxon>
        <taxon>Euteleostomi</taxon>
        <taxon>Actinopterygii</taxon>
        <taxon>Neopterygii</taxon>
        <taxon>Teleostei</taxon>
        <taxon>Ostariophysi</taxon>
        <taxon>Cypriniformes</taxon>
        <taxon>Cyprinidae</taxon>
        <taxon>Labeoninae</taxon>
        <taxon>Labeonini</taxon>
        <taxon>Cirrhinus</taxon>
    </lineage>
</organism>